<dbReference type="RefSeq" id="WP_203708616.1">
    <property type="nucleotide sequence ID" value="NZ_BAAALU010000003.1"/>
</dbReference>
<evidence type="ECO:0000259" key="1">
    <source>
        <dbReference type="PROSITE" id="PS50995"/>
    </source>
</evidence>
<dbReference type="PRINTS" id="PR00598">
    <property type="entry name" value="HTHMARR"/>
</dbReference>
<dbReference type="PANTHER" id="PTHR33164">
    <property type="entry name" value="TRANSCRIPTIONAL REGULATOR, MARR FAMILY"/>
    <property type="match status" value="1"/>
</dbReference>
<sequence>MDRLRNLRTRLLSMAAMHSDRLVNEALAGADARKWHYAVLATLAEQGPASQSQLSDRTGIYRSDVVAVLNELTARGQVERAPNPDDRRQNVITLTAAGRRQLGKLDRILVEVENELLAPLTTQERDQLTRLLTKLVDHHKGWKEA</sequence>
<reference evidence="2 3" key="1">
    <citation type="submission" date="2021-01" db="EMBL/GenBank/DDBJ databases">
        <title>Whole genome shotgun sequence of Asanoa iriomotensis NBRC 100142.</title>
        <authorList>
            <person name="Komaki H."/>
            <person name="Tamura T."/>
        </authorList>
    </citation>
    <scope>NUCLEOTIDE SEQUENCE [LARGE SCALE GENOMIC DNA]</scope>
    <source>
        <strain evidence="2 3">NBRC 100142</strain>
    </source>
</reference>
<organism evidence="2 3">
    <name type="scientific">Asanoa iriomotensis</name>
    <dbReference type="NCBI Taxonomy" id="234613"/>
    <lineage>
        <taxon>Bacteria</taxon>
        <taxon>Bacillati</taxon>
        <taxon>Actinomycetota</taxon>
        <taxon>Actinomycetes</taxon>
        <taxon>Micromonosporales</taxon>
        <taxon>Micromonosporaceae</taxon>
        <taxon>Asanoa</taxon>
    </lineage>
</organism>
<dbReference type="InterPro" id="IPR039422">
    <property type="entry name" value="MarR/SlyA-like"/>
</dbReference>
<comment type="caution">
    <text evidence="2">The sequence shown here is derived from an EMBL/GenBank/DDBJ whole genome shotgun (WGS) entry which is preliminary data.</text>
</comment>
<feature type="domain" description="HTH marR-type" evidence="1">
    <location>
        <begin position="5"/>
        <end position="137"/>
    </location>
</feature>
<keyword evidence="3" id="KW-1185">Reference proteome</keyword>
<dbReference type="PANTHER" id="PTHR33164:SF95">
    <property type="entry name" value="TRANSCRIPTIONAL REGULATOR"/>
    <property type="match status" value="1"/>
</dbReference>
<proteinExistence type="predicted"/>
<dbReference type="InterPro" id="IPR036388">
    <property type="entry name" value="WH-like_DNA-bd_sf"/>
</dbReference>
<name>A0ABQ4CGC7_9ACTN</name>
<dbReference type="EMBL" id="BONC01000133">
    <property type="protein sequence ID" value="GIF61799.1"/>
    <property type="molecule type" value="Genomic_DNA"/>
</dbReference>
<protein>
    <recommendedName>
        <fullName evidence="1">HTH marR-type domain-containing protein</fullName>
    </recommendedName>
</protein>
<dbReference type="InterPro" id="IPR036390">
    <property type="entry name" value="WH_DNA-bd_sf"/>
</dbReference>
<accession>A0ABQ4CGC7</accession>
<gene>
    <name evidence="2" type="ORF">Air01nite_78940</name>
</gene>
<dbReference type="Gene3D" id="1.10.10.10">
    <property type="entry name" value="Winged helix-like DNA-binding domain superfamily/Winged helix DNA-binding domain"/>
    <property type="match status" value="1"/>
</dbReference>
<dbReference type="Proteomes" id="UP000624325">
    <property type="component" value="Unassembled WGS sequence"/>
</dbReference>
<evidence type="ECO:0000313" key="3">
    <source>
        <dbReference type="Proteomes" id="UP000624325"/>
    </source>
</evidence>
<dbReference type="Pfam" id="PF12802">
    <property type="entry name" value="MarR_2"/>
    <property type="match status" value="1"/>
</dbReference>
<dbReference type="SUPFAM" id="SSF46785">
    <property type="entry name" value="Winged helix' DNA-binding domain"/>
    <property type="match status" value="1"/>
</dbReference>
<dbReference type="InterPro" id="IPR000835">
    <property type="entry name" value="HTH_MarR-typ"/>
</dbReference>
<evidence type="ECO:0000313" key="2">
    <source>
        <dbReference type="EMBL" id="GIF61799.1"/>
    </source>
</evidence>
<dbReference type="PROSITE" id="PS50995">
    <property type="entry name" value="HTH_MARR_2"/>
    <property type="match status" value="1"/>
</dbReference>
<dbReference type="SMART" id="SM00347">
    <property type="entry name" value="HTH_MARR"/>
    <property type="match status" value="1"/>
</dbReference>